<dbReference type="Gene3D" id="2.40.30.170">
    <property type="match status" value="1"/>
</dbReference>
<keyword evidence="6" id="KW-1133">Transmembrane helix</keyword>
<feature type="region of interest" description="Disordered" evidence="5">
    <location>
        <begin position="438"/>
        <end position="462"/>
    </location>
</feature>
<dbReference type="Pfam" id="PF25967">
    <property type="entry name" value="RND-MFP_C"/>
    <property type="match status" value="1"/>
</dbReference>
<evidence type="ECO:0000256" key="3">
    <source>
        <dbReference type="ARBA" id="ARBA00022448"/>
    </source>
</evidence>
<comment type="caution">
    <text evidence="9">The sequence shown here is derived from an EMBL/GenBank/DDBJ whole genome shotgun (WGS) entry which is preliminary data.</text>
</comment>
<dbReference type="SUPFAM" id="SSF111369">
    <property type="entry name" value="HlyD-like secretion proteins"/>
    <property type="match status" value="1"/>
</dbReference>
<dbReference type="GO" id="GO:0015562">
    <property type="term" value="F:efflux transmembrane transporter activity"/>
    <property type="evidence" value="ECO:0007669"/>
    <property type="project" value="TreeGrafter"/>
</dbReference>
<evidence type="ECO:0000256" key="1">
    <source>
        <dbReference type="ARBA" id="ARBA00004196"/>
    </source>
</evidence>
<dbReference type="Gene3D" id="1.10.287.470">
    <property type="entry name" value="Helix hairpin bin"/>
    <property type="match status" value="1"/>
</dbReference>
<dbReference type="NCBIfam" id="TIGR01730">
    <property type="entry name" value="RND_mfp"/>
    <property type="match status" value="1"/>
</dbReference>
<keyword evidence="3" id="KW-0813">Transport</keyword>
<sequence length="462" mass="48862">MPSVQDCHCPPRQGSPMNLKPLLIVPPLVLGIGGFILMNRADPPELASREDSALAVRVMTVTAGPLDVTATGYGRVEAVRNWTSVAQVSGRITDSIDDLSEGTLVEAGTEIMTIDATDYELAIQKSQANIAAAEADLAELRGKEDNSRRLLELEQSILTVAKAEYERVQGLVERGSSSASSLDAAQKTLLAQENALTTVSNSLALYPAQLASAQATLEVRQAELAEAQRGLENTRIVAPFRGRISNAPVEVGQYVSVGETLVAVNGVDTAEIVASFQPSDFGSVAQVAVGQTLRDMTTVDSTGIVGYLSDAGVTATVNLELADFDAVWDAELVRFRGTIDTETGTVGLAVRVSDPLSANNKERRPPLNIGSFVSVSLHVQAPGDTIAIPRSALHYGDDGQVFVFTADAEDKLAIVPIKTGPVTGANVLVREGLSDGDRLVLSDPRPPVPGMPLTLVTENEER</sequence>
<dbReference type="InterPro" id="IPR058625">
    <property type="entry name" value="MdtA-like_BSH"/>
</dbReference>
<keyword evidence="6" id="KW-0472">Membrane</keyword>
<comment type="subcellular location">
    <subcellularLocation>
        <location evidence="1">Cell envelope</location>
    </subcellularLocation>
</comment>
<evidence type="ECO:0000259" key="7">
    <source>
        <dbReference type="Pfam" id="PF25917"/>
    </source>
</evidence>
<dbReference type="OrthoDB" id="7811737at2"/>
<evidence type="ECO:0000313" key="10">
    <source>
        <dbReference type="Proteomes" id="UP000306602"/>
    </source>
</evidence>
<dbReference type="Proteomes" id="UP000306602">
    <property type="component" value="Unassembled WGS sequence"/>
</dbReference>
<evidence type="ECO:0000256" key="2">
    <source>
        <dbReference type="ARBA" id="ARBA00009477"/>
    </source>
</evidence>
<accession>A0A4S4N991</accession>
<dbReference type="Gene3D" id="2.40.420.20">
    <property type="match status" value="1"/>
</dbReference>
<feature type="coiled-coil region" evidence="4">
    <location>
        <begin position="116"/>
        <end position="150"/>
    </location>
</feature>
<dbReference type="Gene3D" id="2.40.50.100">
    <property type="match status" value="1"/>
</dbReference>
<name>A0A4S4N991_9RHOB</name>
<protein>
    <submittedName>
        <fullName evidence="9">Efflux RND transporter periplasmic adaptor subunit</fullName>
    </submittedName>
</protein>
<proteinExistence type="inferred from homology"/>
<dbReference type="InterPro" id="IPR006143">
    <property type="entry name" value="RND_pump_MFP"/>
</dbReference>
<organism evidence="9 10">
    <name type="scientific">Aliishimia ponticola</name>
    <dbReference type="NCBI Taxonomy" id="2499833"/>
    <lineage>
        <taxon>Bacteria</taxon>
        <taxon>Pseudomonadati</taxon>
        <taxon>Pseudomonadota</taxon>
        <taxon>Alphaproteobacteria</taxon>
        <taxon>Rhodobacterales</taxon>
        <taxon>Paracoccaceae</taxon>
        <taxon>Aliishimia</taxon>
    </lineage>
</organism>
<feature type="domain" description="Multidrug resistance protein MdtA-like barrel-sandwich hybrid" evidence="7">
    <location>
        <begin position="86"/>
        <end position="263"/>
    </location>
</feature>
<keyword evidence="4" id="KW-0175">Coiled coil</keyword>
<dbReference type="EMBL" id="SRKY01000004">
    <property type="protein sequence ID" value="THH35155.1"/>
    <property type="molecule type" value="Genomic_DNA"/>
</dbReference>
<evidence type="ECO:0000259" key="8">
    <source>
        <dbReference type="Pfam" id="PF25967"/>
    </source>
</evidence>
<feature type="domain" description="Multidrug resistance protein MdtA-like C-terminal permuted SH3" evidence="8">
    <location>
        <begin position="385"/>
        <end position="442"/>
    </location>
</feature>
<keyword evidence="6" id="KW-0812">Transmembrane</keyword>
<gene>
    <name evidence="9" type="ORF">E4Z66_15130</name>
</gene>
<evidence type="ECO:0000256" key="4">
    <source>
        <dbReference type="SAM" id="Coils"/>
    </source>
</evidence>
<keyword evidence="10" id="KW-1185">Reference proteome</keyword>
<evidence type="ECO:0000256" key="6">
    <source>
        <dbReference type="SAM" id="Phobius"/>
    </source>
</evidence>
<evidence type="ECO:0000313" key="9">
    <source>
        <dbReference type="EMBL" id="THH35155.1"/>
    </source>
</evidence>
<comment type="similarity">
    <text evidence="2">Belongs to the membrane fusion protein (MFP) (TC 8.A.1) family.</text>
</comment>
<dbReference type="AlphaFoldDB" id="A0A4S4N991"/>
<reference evidence="9 10" key="1">
    <citation type="submission" date="2019-04" db="EMBL/GenBank/DDBJ databases">
        <title>Shimia ponticola sp. nov., isolated from seawater.</title>
        <authorList>
            <person name="Kim Y.-O."/>
            <person name="Yoon J.-H."/>
        </authorList>
    </citation>
    <scope>NUCLEOTIDE SEQUENCE [LARGE SCALE GENOMIC DNA]</scope>
    <source>
        <strain evidence="9 10">MYP11</strain>
    </source>
</reference>
<evidence type="ECO:0000256" key="5">
    <source>
        <dbReference type="SAM" id="MobiDB-lite"/>
    </source>
</evidence>
<feature type="transmembrane region" description="Helical" evidence="6">
    <location>
        <begin position="21"/>
        <end position="38"/>
    </location>
</feature>
<dbReference type="Pfam" id="PF25917">
    <property type="entry name" value="BSH_RND"/>
    <property type="match status" value="1"/>
</dbReference>
<dbReference type="PANTHER" id="PTHR30469:SF12">
    <property type="entry name" value="MULTIDRUG RESISTANCE PROTEIN MDTA"/>
    <property type="match status" value="1"/>
</dbReference>
<dbReference type="PANTHER" id="PTHR30469">
    <property type="entry name" value="MULTIDRUG RESISTANCE PROTEIN MDTA"/>
    <property type="match status" value="1"/>
</dbReference>
<dbReference type="InterPro" id="IPR058627">
    <property type="entry name" value="MdtA-like_C"/>
</dbReference>
<dbReference type="GO" id="GO:1990281">
    <property type="term" value="C:efflux pump complex"/>
    <property type="evidence" value="ECO:0007669"/>
    <property type="project" value="TreeGrafter"/>
</dbReference>